<protein>
    <submittedName>
        <fullName evidence="2">Uncharacterized protein</fullName>
    </submittedName>
</protein>
<dbReference type="AlphaFoldDB" id="A0A949K5P4"/>
<dbReference type="Proteomes" id="UP000712157">
    <property type="component" value="Unassembled WGS sequence"/>
</dbReference>
<feature type="signal peptide" evidence="1">
    <location>
        <begin position="1"/>
        <end position="18"/>
    </location>
</feature>
<dbReference type="EMBL" id="JAHQCW010000023">
    <property type="protein sequence ID" value="MBU9737691.1"/>
    <property type="molecule type" value="Genomic_DNA"/>
</dbReference>
<feature type="chain" id="PRO_5039481583" evidence="1">
    <location>
        <begin position="19"/>
        <end position="204"/>
    </location>
</feature>
<organism evidence="2 3">
    <name type="scientific">Diplocloster agilis</name>
    <dbReference type="NCBI Taxonomy" id="2850323"/>
    <lineage>
        <taxon>Bacteria</taxon>
        <taxon>Bacillati</taxon>
        <taxon>Bacillota</taxon>
        <taxon>Clostridia</taxon>
        <taxon>Lachnospirales</taxon>
        <taxon>Lachnospiraceae</taxon>
        <taxon>Diplocloster</taxon>
    </lineage>
</organism>
<keyword evidence="3" id="KW-1185">Reference proteome</keyword>
<evidence type="ECO:0000313" key="3">
    <source>
        <dbReference type="Proteomes" id="UP000712157"/>
    </source>
</evidence>
<name>A0A949K5P4_9FIRM</name>
<evidence type="ECO:0000313" key="2">
    <source>
        <dbReference type="EMBL" id="MBU9737691.1"/>
    </source>
</evidence>
<dbReference type="RefSeq" id="WP_238722136.1">
    <property type="nucleotide sequence ID" value="NZ_JAHQCW010000023.1"/>
</dbReference>
<dbReference type="PROSITE" id="PS51257">
    <property type="entry name" value="PROKAR_LIPOPROTEIN"/>
    <property type="match status" value="1"/>
</dbReference>
<gene>
    <name evidence="2" type="ORF">KTH89_14180</name>
</gene>
<reference evidence="2" key="1">
    <citation type="submission" date="2021-06" db="EMBL/GenBank/DDBJ databases">
        <title>Description of novel taxa of the family Lachnospiraceae.</title>
        <authorList>
            <person name="Chaplin A.V."/>
            <person name="Sokolova S.R."/>
            <person name="Pikina A.P."/>
            <person name="Korzhanova M."/>
            <person name="Belova V."/>
            <person name="Korostin D."/>
            <person name="Efimov B.A."/>
        </authorList>
    </citation>
    <scope>NUCLEOTIDE SEQUENCE</scope>
    <source>
        <strain evidence="2">ASD5720</strain>
    </source>
</reference>
<sequence>MRKWCLALAILMTCVFTAGCSAKLSDLNEDTVYIQKKGQITGVIVEDFTKQYYDAEELQDMLKQEITDYNTESGRECVTLQSYEVKDGIVRVLIDYVDADCYGKFNGVDFFAGLYPGIEEYDLPDTMIKVKDNSSVSMAEVQSEAEEKGYHAAVVSEKTDVKVTSKILYISENMELVDKTTARVVVDETDENKDTKELAFIIYK</sequence>
<keyword evidence="1" id="KW-0732">Signal</keyword>
<evidence type="ECO:0000256" key="1">
    <source>
        <dbReference type="SAM" id="SignalP"/>
    </source>
</evidence>
<proteinExistence type="predicted"/>
<comment type="caution">
    <text evidence="2">The sequence shown here is derived from an EMBL/GenBank/DDBJ whole genome shotgun (WGS) entry which is preliminary data.</text>
</comment>
<accession>A0A949K5P4</accession>